<evidence type="ECO:0000313" key="4">
    <source>
        <dbReference type="Proteomes" id="UP000325780"/>
    </source>
</evidence>
<dbReference type="EMBL" id="ML742120">
    <property type="protein sequence ID" value="KAE8149520.1"/>
    <property type="molecule type" value="Genomic_DNA"/>
</dbReference>
<dbReference type="InterPro" id="IPR050317">
    <property type="entry name" value="Plant_Fungal_Acyltransferase"/>
</dbReference>
<organism evidence="3 4">
    <name type="scientific">Aspergillus avenaceus</name>
    <dbReference type="NCBI Taxonomy" id="36643"/>
    <lineage>
        <taxon>Eukaryota</taxon>
        <taxon>Fungi</taxon>
        <taxon>Dikarya</taxon>
        <taxon>Ascomycota</taxon>
        <taxon>Pezizomycotina</taxon>
        <taxon>Eurotiomycetes</taxon>
        <taxon>Eurotiomycetidae</taxon>
        <taxon>Eurotiales</taxon>
        <taxon>Aspergillaceae</taxon>
        <taxon>Aspergillus</taxon>
        <taxon>Aspergillus subgen. Circumdati</taxon>
    </lineage>
</organism>
<dbReference type="PANTHER" id="PTHR31642:SF310">
    <property type="entry name" value="FATTY ALCOHOL:CAFFEOYL-COA ACYLTRANSFERASE"/>
    <property type="match status" value="1"/>
</dbReference>
<evidence type="ECO:0000313" key="3">
    <source>
        <dbReference type="EMBL" id="KAE8149520.1"/>
    </source>
</evidence>
<reference evidence="3 4" key="1">
    <citation type="submission" date="2019-04" db="EMBL/GenBank/DDBJ databases">
        <title>Friends and foes A comparative genomics study of 23 Aspergillus species from section Flavi.</title>
        <authorList>
            <consortium name="DOE Joint Genome Institute"/>
            <person name="Kjaerbolling I."/>
            <person name="Vesth T."/>
            <person name="Frisvad J.C."/>
            <person name="Nybo J.L."/>
            <person name="Theobald S."/>
            <person name="Kildgaard S."/>
            <person name="Isbrandt T."/>
            <person name="Kuo A."/>
            <person name="Sato A."/>
            <person name="Lyhne E.K."/>
            <person name="Kogle M.E."/>
            <person name="Wiebenga A."/>
            <person name="Kun R.S."/>
            <person name="Lubbers R.J."/>
            <person name="Makela M.R."/>
            <person name="Barry K."/>
            <person name="Chovatia M."/>
            <person name="Clum A."/>
            <person name="Daum C."/>
            <person name="Haridas S."/>
            <person name="He G."/>
            <person name="LaButti K."/>
            <person name="Lipzen A."/>
            <person name="Mondo S."/>
            <person name="Riley R."/>
            <person name="Salamov A."/>
            <person name="Simmons B.A."/>
            <person name="Magnuson J.K."/>
            <person name="Henrissat B."/>
            <person name="Mortensen U.H."/>
            <person name="Larsen T.O."/>
            <person name="Devries R.P."/>
            <person name="Grigoriev I.V."/>
            <person name="Machida M."/>
            <person name="Baker S.E."/>
            <person name="Andersen M.R."/>
        </authorList>
    </citation>
    <scope>NUCLEOTIDE SEQUENCE [LARGE SCALE GENOMIC DNA]</scope>
    <source>
        <strain evidence="3 4">IBT 18842</strain>
    </source>
</reference>
<sequence length="513" mass="56583">MEKARIHPSVRPTTTTSTPLSIFDATVARYTPTGAIWLFDQVPSDISETDFLDRLRSSYANTLNDFPQWAGQLQWGPVRKDGTHTERFNRPIIVYGAETDPGVEWGVARHPSLKVKELTPSASERSSGSGAWIADGFDQTPLVSNTLLPLYNLRDYEGLPAVQVQVNLFSDGGYAISIKIAHVLADAQTLMVFMHNWAANSRKLFHAHNTSSLMGHPVFDPAQLDAHAAGDIDAPTPDPEIITKARQLPIHRFDWWKSDAPGYPAPLIPTTENSKPPASELAQVNLSPSDSPPWHTVDFSKPAKYTLLHYTNTEINKLKQSAQKEGHATISKLDVLLAHLWSTINRARGHTHTPSNVVLNYTMGARARVYPPLPPSFLGSPLFITNIQMPGTTLCSTSVGDIAAKIRHTVQLFTPDVVGAVLHDAAHEVSPQRLWQGFFGNDHTLLTSWLRIGVYDVDFVGSGDRPRYVHAYMPKVDGCLQVMESGDGSGIDVALYLEGEAMKRLLVDPKLRI</sequence>
<keyword evidence="4" id="KW-1185">Reference proteome</keyword>
<dbReference type="Pfam" id="PF02458">
    <property type="entry name" value="Transferase"/>
    <property type="match status" value="1"/>
</dbReference>
<keyword evidence="1 3" id="KW-0808">Transferase</keyword>
<dbReference type="PANTHER" id="PTHR31642">
    <property type="entry name" value="TRICHOTHECENE 3-O-ACETYLTRANSFERASE"/>
    <property type="match status" value="1"/>
</dbReference>
<accession>A0A5N6TT90</accession>
<feature type="compositionally biased region" description="Polar residues" evidence="2">
    <location>
        <begin position="270"/>
        <end position="289"/>
    </location>
</feature>
<evidence type="ECO:0000256" key="1">
    <source>
        <dbReference type="ARBA" id="ARBA00022679"/>
    </source>
</evidence>
<dbReference type="OrthoDB" id="444127at2759"/>
<gene>
    <name evidence="3" type="ORF">BDV25DRAFT_156126</name>
</gene>
<dbReference type="InterPro" id="IPR023213">
    <property type="entry name" value="CAT-like_dom_sf"/>
</dbReference>
<evidence type="ECO:0000256" key="2">
    <source>
        <dbReference type="SAM" id="MobiDB-lite"/>
    </source>
</evidence>
<feature type="region of interest" description="Disordered" evidence="2">
    <location>
        <begin position="268"/>
        <end position="293"/>
    </location>
</feature>
<name>A0A5N6TT90_ASPAV</name>
<proteinExistence type="predicted"/>
<dbReference type="AlphaFoldDB" id="A0A5N6TT90"/>
<dbReference type="Gene3D" id="3.30.559.10">
    <property type="entry name" value="Chloramphenicol acetyltransferase-like domain"/>
    <property type="match status" value="2"/>
</dbReference>
<protein>
    <submittedName>
        <fullName evidence="3">Transferase family protein</fullName>
    </submittedName>
</protein>
<dbReference type="GO" id="GO:0016747">
    <property type="term" value="F:acyltransferase activity, transferring groups other than amino-acyl groups"/>
    <property type="evidence" value="ECO:0007669"/>
    <property type="project" value="TreeGrafter"/>
</dbReference>
<dbReference type="Proteomes" id="UP000325780">
    <property type="component" value="Unassembled WGS sequence"/>
</dbReference>
<dbReference type="GO" id="GO:0044550">
    <property type="term" value="P:secondary metabolite biosynthetic process"/>
    <property type="evidence" value="ECO:0007669"/>
    <property type="project" value="TreeGrafter"/>
</dbReference>